<dbReference type="InterPro" id="IPR019292">
    <property type="entry name" value="McrC"/>
</dbReference>
<organism evidence="1 2">
    <name type="scientific">Thiothrix lacustris</name>
    <dbReference type="NCBI Taxonomy" id="525917"/>
    <lineage>
        <taxon>Bacteria</taxon>
        <taxon>Pseudomonadati</taxon>
        <taxon>Pseudomonadota</taxon>
        <taxon>Gammaproteobacteria</taxon>
        <taxon>Thiotrichales</taxon>
        <taxon>Thiotrichaceae</taxon>
        <taxon>Thiothrix</taxon>
    </lineage>
</organism>
<evidence type="ECO:0000313" key="1">
    <source>
        <dbReference type="EMBL" id="OQX07128.1"/>
    </source>
</evidence>
<gene>
    <name evidence="1" type="ORF">BWK73_28930</name>
</gene>
<proteinExistence type="predicted"/>
<evidence type="ECO:0000313" key="2">
    <source>
        <dbReference type="Proteomes" id="UP000192491"/>
    </source>
</evidence>
<name>A0A1Y1QJS6_9GAMM</name>
<evidence type="ECO:0008006" key="3">
    <source>
        <dbReference type="Google" id="ProtNLM"/>
    </source>
</evidence>
<comment type="caution">
    <text evidence="1">The sequence shown here is derived from an EMBL/GenBank/DDBJ whole genome shotgun (WGS) entry which is preliminary data.</text>
</comment>
<reference evidence="1 2" key="1">
    <citation type="submission" date="2017-01" db="EMBL/GenBank/DDBJ databases">
        <title>Novel large sulfur bacteria in the metagenomes of groundwater-fed chemosynthetic microbial mats in the Lake Huron basin.</title>
        <authorList>
            <person name="Sharrar A.M."/>
            <person name="Flood B.E."/>
            <person name="Bailey J.V."/>
            <person name="Jones D.S."/>
            <person name="Biddanda B."/>
            <person name="Ruberg S.A."/>
            <person name="Marcus D.N."/>
            <person name="Dick G.J."/>
        </authorList>
    </citation>
    <scope>NUCLEOTIDE SEQUENCE [LARGE SCALE GENOMIC DNA]</scope>
    <source>
        <strain evidence="1">A8</strain>
    </source>
</reference>
<dbReference type="PANTHER" id="PTHR38733">
    <property type="entry name" value="PROTEIN MCRC"/>
    <property type="match status" value="1"/>
</dbReference>
<dbReference type="Proteomes" id="UP000192491">
    <property type="component" value="Unassembled WGS sequence"/>
</dbReference>
<dbReference type="AlphaFoldDB" id="A0A1Y1QJS6"/>
<dbReference type="PANTHER" id="PTHR38733:SF1">
    <property type="entry name" value="TYPE IV METHYL-DIRECTED RESTRICTION ENZYME ECOKMCRBC"/>
    <property type="match status" value="1"/>
</dbReference>
<dbReference type="Pfam" id="PF10117">
    <property type="entry name" value="McrBC"/>
    <property type="match status" value="1"/>
</dbReference>
<accession>A0A1Y1QJS6</accession>
<dbReference type="EMBL" id="MTEJ01000220">
    <property type="protein sequence ID" value="OQX07128.1"/>
    <property type="molecule type" value="Genomic_DNA"/>
</dbReference>
<protein>
    <recommendedName>
        <fullName evidence="3">Restriction endonuclease</fullName>
    </recommendedName>
</protein>
<sequence length="415" mass="48751">MTSLCLREYDHIRRRDIPDSAFDWLETLASQRKSGEKEFLRHHGKSLQVRNFVGILETPDGTCIEILPKTADTASPENDRRLLWKMLHVVHDLPFHEATDTALEKRQGSLLEILVARFLQEVSRIVHRGIRSDYVRITAEAAFIKGRLRVAQQIRQPISHQHRFQIEYDCFLPDRAENRLIKTALQYVTKSSRYLNNQRLARELLFAFDNIPSSHQVKADFCRWSTQRDMVHYRAAKPWIELILLRETPWFLQGKWQGISLLFPMEKLFERYVAARLRQKLKRPYSLVEQSSKHSLIDQHNKKSLFQLKPDICIREGKKTCLVLDAKWKRLDINTDKYGLSQADFYQLFAYGHKYLSGIGEMLLIYPKTKQFPQILSPFHFDHQLTVWVVPFCLETDELFLVGNTNAQAFFTCSS</sequence>